<dbReference type="KEGG" id="ctm:Cabther_A0384"/>
<dbReference type="AlphaFoldDB" id="G2LGN4"/>
<keyword evidence="2" id="KW-1185">Reference proteome</keyword>
<accession>G2LGN4</accession>
<dbReference type="HOGENOM" id="CLU_3326339_0_0_0"/>
<dbReference type="EMBL" id="CP002514">
    <property type="protein sequence ID" value="AEP11145.1"/>
    <property type="molecule type" value="Genomic_DNA"/>
</dbReference>
<dbReference type="Proteomes" id="UP000006791">
    <property type="component" value="Chromosome 1"/>
</dbReference>
<organism evidence="1 2">
    <name type="scientific">Chloracidobacterium thermophilum (strain B)</name>
    <dbReference type="NCBI Taxonomy" id="981222"/>
    <lineage>
        <taxon>Bacteria</taxon>
        <taxon>Pseudomonadati</taxon>
        <taxon>Acidobacteriota</taxon>
        <taxon>Terriglobia</taxon>
        <taxon>Terriglobales</taxon>
        <taxon>Acidobacteriaceae</taxon>
        <taxon>Chloracidobacterium</taxon>
    </lineage>
</organism>
<proteinExistence type="predicted"/>
<gene>
    <name evidence="1" type="ordered locus">Cabther_A0384</name>
</gene>
<sequence>MHREQARPGVGFFFIENDYHFIYIGAHHKDQTLLRPLA</sequence>
<evidence type="ECO:0000313" key="2">
    <source>
        <dbReference type="Proteomes" id="UP000006791"/>
    </source>
</evidence>
<evidence type="ECO:0000313" key="1">
    <source>
        <dbReference type="EMBL" id="AEP11145.1"/>
    </source>
</evidence>
<reference evidence="1 2" key="1">
    <citation type="journal article" date="2012" name="Environ. Microbiol.">
        <title>Complete genome of Candidatus Chloracidobacterium thermophilum, a chlorophyll-based photoheterotroph belonging to the phylum Acidobacteria.</title>
        <authorList>
            <person name="Garcia Costas A.M."/>
            <person name="Liu Z."/>
            <person name="Tomsho L.P."/>
            <person name="Schuster S.C."/>
            <person name="Ward D.M."/>
            <person name="Bryant D.A."/>
        </authorList>
    </citation>
    <scope>NUCLEOTIDE SEQUENCE [LARGE SCALE GENOMIC DNA]</scope>
    <source>
        <strain evidence="1 2">B</strain>
    </source>
</reference>
<protein>
    <submittedName>
        <fullName evidence="1">Uncharacterized protein</fullName>
    </submittedName>
</protein>
<name>G2LGN4_CHLTF</name>
<dbReference type="STRING" id="981222.Cabther_A0384"/>